<dbReference type="Proteomes" id="UP000011873">
    <property type="component" value="Unassembled WGS sequence"/>
</dbReference>
<organism evidence="1 2">
    <name type="scientific">Leptospira borgpetersenii serovar Hardjo-bovis str. Sponselee</name>
    <dbReference type="NCBI Taxonomy" id="1303729"/>
    <lineage>
        <taxon>Bacteria</taxon>
        <taxon>Pseudomonadati</taxon>
        <taxon>Spirochaetota</taxon>
        <taxon>Spirochaetia</taxon>
        <taxon>Leptospirales</taxon>
        <taxon>Leptospiraceae</taxon>
        <taxon>Leptospira</taxon>
    </lineage>
</organism>
<dbReference type="AlphaFoldDB" id="M6BX17"/>
<dbReference type="PATRIC" id="fig|1218567.3.peg.1342"/>
<comment type="caution">
    <text evidence="1">The sequence shown here is derived from an EMBL/GenBank/DDBJ whole genome shotgun (WGS) entry which is preliminary data.</text>
</comment>
<name>M6BX17_LEPBO</name>
<sequence length="43" mass="4932">MRIQPLQAKAGLRFNSMFLPKLSETASLGAPFQVETYNRFRIC</sequence>
<proteinExistence type="predicted"/>
<protein>
    <submittedName>
        <fullName evidence="1">Uncharacterized protein</fullName>
    </submittedName>
</protein>
<reference evidence="1 2" key="1">
    <citation type="submission" date="2013-01" db="EMBL/GenBank/DDBJ databases">
        <authorList>
            <person name="Harkins D.M."/>
            <person name="Durkin A.S."/>
            <person name="Brinkac L.M."/>
            <person name="Haft D.H."/>
            <person name="Selengut J.D."/>
            <person name="Sanka R."/>
            <person name="DePew J."/>
            <person name="Purushe J."/>
            <person name="Galloway R.L."/>
            <person name="Vinetz J.M."/>
            <person name="Sutton G.G."/>
            <person name="Nierman W.C."/>
            <person name="Fouts D.E."/>
        </authorList>
    </citation>
    <scope>NUCLEOTIDE SEQUENCE [LARGE SCALE GENOMIC DNA]</scope>
    <source>
        <strain evidence="1 2">Sponselee CDC</strain>
    </source>
</reference>
<dbReference type="EMBL" id="ANMU01000054">
    <property type="protein sequence ID" value="EMJ83051.1"/>
    <property type="molecule type" value="Genomic_DNA"/>
</dbReference>
<gene>
    <name evidence="1" type="ORF">LEP1GSC016_3981</name>
</gene>
<accession>M6BX17</accession>
<evidence type="ECO:0000313" key="1">
    <source>
        <dbReference type="EMBL" id="EMJ83051.1"/>
    </source>
</evidence>
<evidence type="ECO:0000313" key="2">
    <source>
        <dbReference type="Proteomes" id="UP000011873"/>
    </source>
</evidence>